<dbReference type="AlphaFoldDB" id="A0A107FZY2"/>
<dbReference type="GO" id="GO:0005737">
    <property type="term" value="C:cytoplasm"/>
    <property type="evidence" value="ECO:0007669"/>
    <property type="project" value="TreeGrafter"/>
</dbReference>
<keyword evidence="2" id="KW-0479">Metal-binding</keyword>
<dbReference type="Pfam" id="PF03328">
    <property type="entry name" value="HpcH_HpaI"/>
    <property type="match status" value="1"/>
</dbReference>
<name>A0A107FZY2_9BURK</name>
<dbReference type="PANTHER" id="PTHR30502">
    <property type="entry name" value="2-KETO-3-DEOXY-L-RHAMNONATE ALDOLASE"/>
    <property type="match status" value="1"/>
</dbReference>
<evidence type="ECO:0000256" key="3">
    <source>
        <dbReference type="ARBA" id="ARBA00023239"/>
    </source>
</evidence>
<gene>
    <name evidence="5" type="ORF">WL73_19305</name>
</gene>
<dbReference type="Proteomes" id="UP000062998">
    <property type="component" value="Unassembled WGS sequence"/>
</dbReference>
<accession>A0A107FZY2</accession>
<evidence type="ECO:0000259" key="4">
    <source>
        <dbReference type="Pfam" id="PF03328"/>
    </source>
</evidence>
<protein>
    <submittedName>
        <fullName evidence="5">2-dehydro-3-deoxyglucarate aldolase</fullName>
    </submittedName>
</protein>
<comment type="similarity">
    <text evidence="1">Belongs to the HpcH/HpaI aldolase family.</text>
</comment>
<evidence type="ECO:0000256" key="1">
    <source>
        <dbReference type="ARBA" id="ARBA00005568"/>
    </source>
</evidence>
<organism evidence="5 6">
    <name type="scientific">Burkholderia ubonensis</name>
    <dbReference type="NCBI Taxonomy" id="101571"/>
    <lineage>
        <taxon>Bacteria</taxon>
        <taxon>Pseudomonadati</taxon>
        <taxon>Pseudomonadota</taxon>
        <taxon>Betaproteobacteria</taxon>
        <taxon>Burkholderiales</taxon>
        <taxon>Burkholderiaceae</taxon>
        <taxon>Burkholderia</taxon>
        <taxon>Burkholderia cepacia complex</taxon>
    </lineage>
</organism>
<dbReference type="PANTHER" id="PTHR30502:SF0">
    <property type="entry name" value="PHOSPHOENOLPYRUVATE CARBOXYLASE FAMILY PROTEIN"/>
    <property type="match status" value="1"/>
</dbReference>
<dbReference type="InterPro" id="IPR040442">
    <property type="entry name" value="Pyrv_kinase-like_dom_sf"/>
</dbReference>
<evidence type="ECO:0000313" key="6">
    <source>
        <dbReference type="Proteomes" id="UP000062998"/>
    </source>
</evidence>
<dbReference type="Gene3D" id="3.20.20.60">
    <property type="entry name" value="Phosphoenolpyruvate-binding domains"/>
    <property type="match status" value="1"/>
</dbReference>
<dbReference type="InterPro" id="IPR005000">
    <property type="entry name" value="Aldolase/citrate-lyase_domain"/>
</dbReference>
<proteinExistence type="inferred from homology"/>
<keyword evidence="3" id="KW-0456">Lyase</keyword>
<dbReference type="SUPFAM" id="SSF51621">
    <property type="entry name" value="Phosphoenolpyruvate/pyruvate domain"/>
    <property type="match status" value="1"/>
</dbReference>
<dbReference type="InterPro" id="IPR015813">
    <property type="entry name" value="Pyrv/PenolPyrv_kinase-like_dom"/>
</dbReference>
<dbReference type="OrthoDB" id="86160at2"/>
<dbReference type="EMBL" id="LPIX01000071">
    <property type="protein sequence ID" value="KWE00148.1"/>
    <property type="molecule type" value="Genomic_DNA"/>
</dbReference>
<dbReference type="RefSeq" id="WP_059663881.1">
    <property type="nucleotide sequence ID" value="NZ_CAJPGX010000010.1"/>
</dbReference>
<reference evidence="5 6" key="1">
    <citation type="submission" date="2015-11" db="EMBL/GenBank/DDBJ databases">
        <title>Expanding the genomic diversity of Burkholderia species for the development of highly accurate diagnostics.</title>
        <authorList>
            <person name="Sahl J."/>
            <person name="Keim P."/>
            <person name="Wagner D."/>
        </authorList>
    </citation>
    <scope>NUCLEOTIDE SEQUENCE [LARGE SCALE GENOMIC DNA]</scope>
    <source>
        <strain evidence="5 6">MSMB2167WGS</strain>
    </source>
</reference>
<evidence type="ECO:0000313" key="5">
    <source>
        <dbReference type="EMBL" id="KWE00148.1"/>
    </source>
</evidence>
<dbReference type="InterPro" id="IPR050251">
    <property type="entry name" value="HpcH-HpaI_aldolase"/>
</dbReference>
<dbReference type="GO" id="GO:0046872">
    <property type="term" value="F:metal ion binding"/>
    <property type="evidence" value="ECO:0007669"/>
    <property type="project" value="UniProtKB-KW"/>
</dbReference>
<sequence length="261" mass="27933">MSTLTNSLKQRLHDGDDPLYGLWLTLASDAAAEALAHAGYDWLCIDMEHAPNDSHDVASQLRALAAAHLPSEPVVRVPAREPWLVKRALDAGARTLMFPNIETVDDAAHAVRLTRYPSPESPDGLRGVAGMVRAAAFGMRRDYLQTANAQVAVMVQIESARGVDEVERIAAIPGIDCLFIGPADLAASLGHLGDIRHPAVEAAMARVLAAGRQAGVAVGIYAADTAAARQYRDAGYRVISLSADVSWLLRATRQALQEVRS</sequence>
<feature type="domain" description="HpcH/HpaI aldolase/citrate lyase" evidence="4">
    <location>
        <begin position="20"/>
        <end position="249"/>
    </location>
</feature>
<dbReference type="GO" id="GO:0016832">
    <property type="term" value="F:aldehyde-lyase activity"/>
    <property type="evidence" value="ECO:0007669"/>
    <property type="project" value="TreeGrafter"/>
</dbReference>
<comment type="caution">
    <text evidence="5">The sequence shown here is derived from an EMBL/GenBank/DDBJ whole genome shotgun (WGS) entry which is preliminary data.</text>
</comment>
<evidence type="ECO:0000256" key="2">
    <source>
        <dbReference type="ARBA" id="ARBA00022723"/>
    </source>
</evidence>